<keyword evidence="6" id="KW-0479">Metal-binding</keyword>
<dbReference type="GO" id="GO:0051537">
    <property type="term" value="F:2 iron, 2 sulfur cluster binding"/>
    <property type="evidence" value="ECO:0007669"/>
    <property type="project" value="UniProtKB-KW"/>
</dbReference>
<dbReference type="InterPro" id="IPR016454">
    <property type="entry name" value="Cysteine_dSase"/>
</dbReference>
<evidence type="ECO:0000256" key="10">
    <source>
        <dbReference type="ARBA" id="ARBA00050776"/>
    </source>
</evidence>
<keyword evidence="9" id="KW-0411">Iron-sulfur</keyword>
<evidence type="ECO:0000256" key="5">
    <source>
        <dbReference type="ARBA" id="ARBA00022714"/>
    </source>
</evidence>
<gene>
    <name evidence="13" type="ORF">FRY97_00250</name>
</gene>
<dbReference type="Gene3D" id="3.40.640.10">
    <property type="entry name" value="Type I PLP-dependent aspartate aminotransferase-like (Major domain)"/>
    <property type="match status" value="1"/>
</dbReference>
<protein>
    <recommendedName>
        <fullName evidence="3">cysteine desulfurase</fullName>
        <ecNumber evidence="3">2.8.1.7</ecNumber>
    </recommendedName>
</protein>
<comment type="caution">
    <text evidence="13">The sequence shown here is derived from an EMBL/GenBank/DDBJ whole genome shotgun (WGS) entry which is preliminary data.</text>
</comment>
<accession>A0A5C6S6P7</accession>
<keyword evidence="14" id="KW-1185">Reference proteome</keyword>
<comment type="cofactor">
    <cofactor evidence="1 11">
        <name>pyridoxal 5'-phosphate</name>
        <dbReference type="ChEBI" id="CHEBI:597326"/>
    </cofactor>
</comment>
<dbReference type="AlphaFoldDB" id="A0A5C6S6P7"/>
<reference evidence="13 14" key="1">
    <citation type="submission" date="2019-08" db="EMBL/GenBank/DDBJ databases">
        <title>Genome of Phaeodactylibacter luteus.</title>
        <authorList>
            <person name="Bowman J.P."/>
        </authorList>
    </citation>
    <scope>NUCLEOTIDE SEQUENCE [LARGE SCALE GENOMIC DNA]</scope>
    <source>
        <strain evidence="13 14">KCTC 42180</strain>
    </source>
</reference>
<sequence length="390" mass="42028">MIYLDNNATTPCDPRVVETMLPFFYDQPGNASSRNHAWGWMAEDAVKKARRQVANLIGADPKEIIFTSGATEADNLAILGVLEQYRRKGAHLITLATEHKAVLDACARAEQLGATVTRLLPRPDGQVDLEALEAAIRPDTILVAIMWANNETGVLQPMQAIGNICERHGLILMSDGTQMAGKLPCSPREAGVHLMAFTAHKMYGPKGIGALYVSRRQPKVGLVAQQYGGGHEQGLRSGTLNVPGIVGFGQAAAIALEEMAATAERLNGLRSSLEAELLKVPLARLNGHSAHRLPHTTNICFPYAESEAVMMRFGQQLALSSGSACTSASVEPSHVLTAMGLSADEAHSSLRFSLGRFTQTEEVARAVALVREAVAKVRQASPAWEMYQEK</sequence>
<evidence type="ECO:0000313" key="14">
    <source>
        <dbReference type="Proteomes" id="UP000321580"/>
    </source>
</evidence>
<dbReference type="InterPro" id="IPR015424">
    <property type="entry name" value="PyrdxlP-dep_Trfase"/>
</dbReference>
<keyword evidence="7" id="KW-0663">Pyridoxal phosphate</keyword>
<dbReference type="Pfam" id="PF00266">
    <property type="entry name" value="Aminotran_5"/>
    <property type="match status" value="1"/>
</dbReference>
<keyword evidence="4 13" id="KW-0808">Transferase</keyword>
<dbReference type="EMBL" id="VOOR01000001">
    <property type="protein sequence ID" value="TXB70170.1"/>
    <property type="molecule type" value="Genomic_DNA"/>
</dbReference>
<dbReference type="FunFam" id="3.40.640.10:FF:000003">
    <property type="entry name" value="Cysteine desulfurase IscS"/>
    <property type="match status" value="1"/>
</dbReference>
<comment type="catalytic activity">
    <reaction evidence="10">
        <text>(sulfur carrier)-H + L-cysteine = (sulfur carrier)-SH + L-alanine</text>
        <dbReference type="Rhea" id="RHEA:43892"/>
        <dbReference type="Rhea" id="RHEA-COMP:14737"/>
        <dbReference type="Rhea" id="RHEA-COMP:14739"/>
        <dbReference type="ChEBI" id="CHEBI:29917"/>
        <dbReference type="ChEBI" id="CHEBI:35235"/>
        <dbReference type="ChEBI" id="CHEBI:57972"/>
        <dbReference type="ChEBI" id="CHEBI:64428"/>
        <dbReference type="EC" id="2.8.1.7"/>
    </reaction>
</comment>
<dbReference type="SUPFAM" id="SSF53383">
    <property type="entry name" value="PLP-dependent transferases"/>
    <property type="match status" value="1"/>
</dbReference>
<evidence type="ECO:0000256" key="4">
    <source>
        <dbReference type="ARBA" id="ARBA00022679"/>
    </source>
</evidence>
<evidence type="ECO:0000313" key="13">
    <source>
        <dbReference type="EMBL" id="TXB70170.1"/>
    </source>
</evidence>
<evidence type="ECO:0000256" key="11">
    <source>
        <dbReference type="RuleBase" id="RU004504"/>
    </source>
</evidence>
<evidence type="ECO:0000256" key="8">
    <source>
        <dbReference type="ARBA" id="ARBA00023004"/>
    </source>
</evidence>
<keyword evidence="5" id="KW-0001">2Fe-2S</keyword>
<dbReference type="PANTHER" id="PTHR11601:SF34">
    <property type="entry name" value="CYSTEINE DESULFURASE"/>
    <property type="match status" value="1"/>
</dbReference>
<proteinExistence type="inferred from homology"/>
<dbReference type="Proteomes" id="UP000321580">
    <property type="component" value="Unassembled WGS sequence"/>
</dbReference>
<organism evidence="13 14">
    <name type="scientific">Phaeodactylibacter luteus</name>
    <dbReference type="NCBI Taxonomy" id="1564516"/>
    <lineage>
        <taxon>Bacteria</taxon>
        <taxon>Pseudomonadati</taxon>
        <taxon>Bacteroidota</taxon>
        <taxon>Saprospiria</taxon>
        <taxon>Saprospirales</taxon>
        <taxon>Haliscomenobacteraceae</taxon>
        <taxon>Phaeodactylibacter</taxon>
    </lineage>
</organism>
<evidence type="ECO:0000256" key="7">
    <source>
        <dbReference type="ARBA" id="ARBA00022898"/>
    </source>
</evidence>
<dbReference type="GO" id="GO:0008483">
    <property type="term" value="F:transaminase activity"/>
    <property type="evidence" value="ECO:0007669"/>
    <property type="project" value="UniProtKB-KW"/>
</dbReference>
<dbReference type="InterPro" id="IPR000192">
    <property type="entry name" value="Aminotrans_V_dom"/>
</dbReference>
<comment type="similarity">
    <text evidence="2">Belongs to the class-V pyridoxal-phosphate-dependent aminotransferase family. NifS/IscS subfamily.</text>
</comment>
<dbReference type="RefSeq" id="WP_147165402.1">
    <property type="nucleotide sequence ID" value="NZ_VOOR01000001.1"/>
</dbReference>
<dbReference type="Gene3D" id="3.90.1150.10">
    <property type="entry name" value="Aspartate Aminotransferase, domain 1"/>
    <property type="match status" value="1"/>
</dbReference>
<name>A0A5C6S6P7_9BACT</name>
<evidence type="ECO:0000256" key="3">
    <source>
        <dbReference type="ARBA" id="ARBA00012239"/>
    </source>
</evidence>
<evidence type="ECO:0000256" key="6">
    <source>
        <dbReference type="ARBA" id="ARBA00022723"/>
    </source>
</evidence>
<dbReference type="InterPro" id="IPR015422">
    <property type="entry name" value="PyrdxlP-dep_Trfase_small"/>
</dbReference>
<evidence type="ECO:0000256" key="2">
    <source>
        <dbReference type="ARBA" id="ARBA00006490"/>
    </source>
</evidence>
<dbReference type="PIRSF" id="PIRSF005572">
    <property type="entry name" value="NifS"/>
    <property type="match status" value="1"/>
</dbReference>
<dbReference type="InterPro" id="IPR020578">
    <property type="entry name" value="Aminotrans_V_PyrdxlP_BS"/>
</dbReference>
<dbReference type="GO" id="GO:0046872">
    <property type="term" value="F:metal ion binding"/>
    <property type="evidence" value="ECO:0007669"/>
    <property type="project" value="UniProtKB-KW"/>
</dbReference>
<evidence type="ECO:0000256" key="9">
    <source>
        <dbReference type="ARBA" id="ARBA00023014"/>
    </source>
</evidence>
<dbReference type="GO" id="GO:0031071">
    <property type="term" value="F:cysteine desulfurase activity"/>
    <property type="evidence" value="ECO:0007669"/>
    <property type="project" value="UniProtKB-EC"/>
</dbReference>
<dbReference type="PROSITE" id="PS00595">
    <property type="entry name" value="AA_TRANSFER_CLASS_5"/>
    <property type="match status" value="1"/>
</dbReference>
<evidence type="ECO:0000259" key="12">
    <source>
        <dbReference type="Pfam" id="PF00266"/>
    </source>
</evidence>
<dbReference type="OrthoDB" id="9808002at2"/>
<dbReference type="EC" id="2.8.1.7" evidence="3"/>
<dbReference type="PANTHER" id="PTHR11601">
    <property type="entry name" value="CYSTEINE DESULFURYLASE FAMILY MEMBER"/>
    <property type="match status" value="1"/>
</dbReference>
<feature type="domain" description="Aminotransferase class V" evidence="12">
    <location>
        <begin position="2"/>
        <end position="365"/>
    </location>
</feature>
<keyword evidence="8" id="KW-0408">Iron</keyword>
<evidence type="ECO:0000256" key="1">
    <source>
        <dbReference type="ARBA" id="ARBA00001933"/>
    </source>
</evidence>
<dbReference type="InterPro" id="IPR015421">
    <property type="entry name" value="PyrdxlP-dep_Trfase_major"/>
</dbReference>
<keyword evidence="13" id="KW-0032">Aminotransferase</keyword>